<dbReference type="AlphaFoldDB" id="A0A835QGM2"/>
<sequence length="108" mass="12791">MSSVMLMLESENCVYPMPRQPTFAGEMSQILSRERSLMFTRGDDNFVIRSEPHLKPMELDTLPQNRPPRKAPTFVRTSSSRHRRRPWRLTAKGEIDRGKRYSLRNLWK</sequence>
<dbReference type="Proteomes" id="UP000639772">
    <property type="component" value="Unassembled WGS sequence"/>
</dbReference>
<feature type="region of interest" description="Disordered" evidence="1">
    <location>
        <begin position="50"/>
        <end position="91"/>
    </location>
</feature>
<protein>
    <submittedName>
        <fullName evidence="2">Uncharacterized protein</fullName>
    </submittedName>
</protein>
<name>A0A835QGM2_VANPL</name>
<dbReference type="EMBL" id="JADCNM010000008">
    <property type="protein sequence ID" value="KAG0471088.1"/>
    <property type="molecule type" value="Genomic_DNA"/>
</dbReference>
<evidence type="ECO:0000313" key="2">
    <source>
        <dbReference type="EMBL" id="KAG0471088.1"/>
    </source>
</evidence>
<proteinExistence type="predicted"/>
<gene>
    <name evidence="2" type="ORF">HPP92_015634</name>
</gene>
<evidence type="ECO:0000313" key="3">
    <source>
        <dbReference type="Proteomes" id="UP000639772"/>
    </source>
</evidence>
<comment type="caution">
    <text evidence="2">The sequence shown here is derived from an EMBL/GenBank/DDBJ whole genome shotgun (WGS) entry which is preliminary data.</text>
</comment>
<organism evidence="2 3">
    <name type="scientific">Vanilla planifolia</name>
    <name type="common">Vanilla</name>
    <dbReference type="NCBI Taxonomy" id="51239"/>
    <lineage>
        <taxon>Eukaryota</taxon>
        <taxon>Viridiplantae</taxon>
        <taxon>Streptophyta</taxon>
        <taxon>Embryophyta</taxon>
        <taxon>Tracheophyta</taxon>
        <taxon>Spermatophyta</taxon>
        <taxon>Magnoliopsida</taxon>
        <taxon>Liliopsida</taxon>
        <taxon>Asparagales</taxon>
        <taxon>Orchidaceae</taxon>
        <taxon>Vanilloideae</taxon>
        <taxon>Vanilleae</taxon>
        <taxon>Vanilla</taxon>
    </lineage>
</organism>
<evidence type="ECO:0000256" key="1">
    <source>
        <dbReference type="SAM" id="MobiDB-lite"/>
    </source>
</evidence>
<reference evidence="2 3" key="1">
    <citation type="journal article" date="2020" name="Nat. Food">
        <title>A phased Vanilla planifolia genome enables genetic improvement of flavour and production.</title>
        <authorList>
            <person name="Hasing T."/>
            <person name="Tang H."/>
            <person name="Brym M."/>
            <person name="Khazi F."/>
            <person name="Huang T."/>
            <person name="Chambers A.H."/>
        </authorList>
    </citation>
    <scope>NUCLEOTIDE SEQUENCE [LARGE SCALE GENOMIC DNA]</scope>
    <source>
        <tissue evidence="2">Leaf</tissue>
    </source>
</reference>
<accession>A0A835QGM2</accession>